<evidence type="ECO:0000313" key="4">
    <source>
        <dbReference type="Proteomes" id="UP000011566"/>
    </source>
</evidence>
<dbReference type="GO" id="GO:0015385">
    <property type="term" value="F:sodium:proton antiporter activity"/>
    <property type="evidence" value="ECO:0007669"/>
    <property type="project" value="TreeGrafter"/>
</dbReference>
<comment type="caution">
    <text evidence="3">The sequence shown here is derived from an EMBL/GenBank/DDBJ whole genome shotgun (WGS) entry which is preliminary data.</text>
</comment>
<feature type="transmembrane region" description="Helical" evidence="2">
    <location>
        <begin position="40"/>
        <end position="60"/>
    </location>
</feature>
<name>M0M1G7_9EURY</name>
<keyword evidence="4" id="KW-1185">Reference proteome</keyword>
<dbReference type="EMBL" id="AOMB01000020">
    <property type="protein sequence ID" value="EMA39263.1"/>
    <property type="molecule type" value="Genomic_DNA"/>
</dbReference>
<proteinExistence type="predicted"/>
<feature type="region of interest" description="Disordered" evidence="1">
    <location>
        <begin position="102"/>
        <end position="123"/>
    </location>
</feature>
<keyword evidence="2" id="KW-1133">Transmembrane helix</keyword>
<evidence type="ECO:0000313" key="3">
    <source>
        <dbReference type="EMBL" id="EMA39263.1"/>
    </source>
</evidence>
<protein>
    <submittedName>
        <fullName evidence="3">Monovalent cation/proton antiporter, mnhg/phag subunit</fullName>
    </submittedName>
</protein>
<dbReference type="PANTHER" id="PTHR34703">
    <property type="entry name" value="ANTIPORTER SUBUNIT MNHG2-RELATED"/>
    <property type="match status" value="1"/>
</dbReference>
<evidence type="ECO:0000256" key="2">
    <source>
        <dbReference type="SAM" id="Phobius"/>
    </source>
</evidence>
<dbReference type="Pfam" id="PF03334">
    <property type="entry name" value="PhaG_MnhG_YufB"/>
    <property type="match status" value="1"/>
</dbReference>
<feature type="transmembrane region" description="Helical" evidence="2">
    <location>
        <begin position="66"/>
        <end position="86"/>
    </location>
</feature>
<gene>
    <name evidence="3" type="ORF">C447_07093</name>
</gene>
<dbReference type="OrthoDB" id="19138at2157"/>
<sequence>MNTIHAAIVAVLIGIGCFFLVVGTLGLVRLPDVYNRMHATTKATTLGAASFFLAGVVYFGPAAPGGAGLIALVGLVFLFITAPTGAHVISQAAERMGVEFAGEATWPDTGESRPESPGEEDEG</sequence>
<organism evidence="3 4">
    <name type="scientific">Halococcus hamelinensis 100A6</name>
    <dbReference type="NCBI Taxonomy" id="1132509"/>
    <lineage>
        <taxon>Archaea</taxon>
        <taxon>Methanobacteriati</taxon>
        <taxon>Methanobacteriota</taxon>
        <taxon>Stenosarchaea group</taxon>
        <taxon>Halobacteria</taxon>
        <taxon>Halobacteriales</taxon>
        <taxon>Halococcaceae</taxon>
        <taxon>Halococcus</taxon>
    </lineage>
</organism>
<dbReference type="NCBIfam" id="TIGR01300">
    <property type="entry name" value="CPA3_mnhG_phaG"/>
    <property type="match status" value="1"/>
</dbReference>
<reference evidence="3 4" key="1">
    <citation type="journal article" date="2014" name="PLoS Genet.">
        <title>Phylogenetically driven sequencing of extremely halophilic archaea reveals strategies for static and dynamic osmo-response.</title>
        <authorList>
            <person name="Becker E.A."/>
            <person name="Seitzer P.M."/>
            <person name="Tritt A."/>
            <person name="Larsen D."/>
            <person name="Krusor M."/>
            <person name="Yao A.I."/>
            <person name="Wu D."/>
            <person name="Madern D."/>
            <person name="Eisen J.A."/>
            <person name="Darling A.E."/>
            <person name="Facciotti M.T."/>
        </authorList>
    </citation>
    <scope>NUCLEOTIDE SEQUENCE [LARGE SCALE GENOMIC DNA]</scope>
    <source>
        <strain evidence="3 4">100A6</strain>
    </source>
</reference>
<keyword evidence="2" id="KW-0472">Membrane</keyword>
<dbReference type="eggNOG" id="arCOG03082">
    <property type="taxonomic scope" value="Archaea"/>
</dbReference>
<evidence type="ECO:0000256" key="1">
    <source>
        <dbReference type="SAM" id="MobiDB-lite"/>
    </source>
</evidence>
<dbReference type="NCBIfam" id="NF009314">
    <property type="entry name" value="PRK12674.1-2"/>
    <property type="match status" value="1"/>
</dbReference>
<dbReference type="PANTHER" id="PTHR34703:SF1">
    <property type="entry name" value="ANTIPORTER SUBUNIT MNHG2-RELATED"/>
    <property type="match status" value="1"/>
</dbReference>
<keyword evidence="2" id="KW-0812">Transmembrane</keyword>
<dbReference type="Proteomes" id="UP000011566">
    <property type="component" value="Unassembled WGS sequence"/>
</dbReference>
<dbReference type="RefSeq" id="WP_007692310.1">
    <property type="nucleotide sequence ID" value="NZ_AJRK01000094.1"/>
</dbReference>
<feature type="transmembrane region" description="Helical" evidence="2">
    <location>
        <begin position="6"/>
        <end position="28"/>
    </location>
</feature>
<dbReference type="InterPro" id="IPR005133">
    <property type="entry name" value="PhaG_MnhG_YufB"/>
</dbReference>
<dbReference type="PATRIC" id="fig|1132509.6.peg.1609"/>
<accession>M0M1G7</accession>
<dbReference type="AlphaFoldDB" id="M0M1G7"/>